<gene>
    <name evidence="2" type="ORF">CUNI_LOCUS16744</name>
</gene>
<dbReference type="PANTHER" id="PTHR34365">
    <property type="entry name" value="ENOLASE (DUF1399)"/>
    <property type="match status" value="1"/>
</dbReference>
<feature type="compositionally biased region" description="Basic and acidic residues" evidence="1">
    <location>
        <begin position="832"/>
        <end position="850"/>
    </location>
</feature>
<dbReference type="PANTHER" id="PTHR34365:SF7">
    <property type="entry name" value="GLYCINE-RICH DOMAIN-CONTAINING PROTEIN 1"/>
    <property type="match status" value="1"/>
</dbReference>
<feature type="compositionally biased region" description="Polar residues" evidence="1">
    <location>
        <begin position="723"/>
        <end position="732"/>
    </location>
</feature>
<comment type="caution">
    <text evidence="2">The sequence shown here is derived from an EMBL/GenBank/DDBJ whole genome shotgun (WGS) entry which is preliminary data.</text>
</comment>
<dbReference type="EMBL" id="CAJHNH020004513">
    <property type="protein sequence ID" value="CAG5131186.1"/>
    <property type="molecule type" value="Genomic_DNA"/>
</dbReference>
<feature type="region of interest" description="Disordered" evidence="1">
    <location>
        <begin position="827"/>
        <end position="892"/>
    </location>
</feature>
<keyword evidence="3" id="KW-1185">Reference proteome</keyword>
<dbReference type="OrthoDB" id="2684236at2759"/>
<organism evidence="2 3">
    <name type="scientific">Candidula unifasciata</name>
    <dbReference type="NCBI Taxonomy" id="100452"/>
    <lineage>
        <taxon>Eukaryota</taxon>
        <taxon>Metazoa</taxon>
        <taxon>Spiralia</taxon>
        <taxon>Lophotrochozoa</taxon>
        <taxon>Mollusca</taxon>
        <taxon>Gastropoda</taxon>
        <taxon>Heterobranchia</taxon>
        <taxon>Euthyneura</taxon>
        <taxon>Panpulmonata</taxon>
        <taxon>Eupulmonata</taxon>
        <taxon>Stylommatophora</taxon>
        <taxon>Helicina</taxon>
        <taxon>Helicoidea</taxon>
        <taxon>Geomitridae</taxon>
        <taxon>Candidula</taxon>
    </lineage>
</organism>
<evidence type="ECO:0000256" key="1">
    <source>
        <dbReference type="SAM" id="MobiDB-lite"/>
    </source>
</evidence>
<reference evidence="2" key="1">
    <citation type="submission" date="2021-04" db="EMBL/GenBank/DDBJ databases">
        <authorList>
            <consortium name="Molecular Ecology Group"/>
        </authorList>
    </citation>
    <scope>NUCLEOTIDE SEQUENCE</scope>
</reference>
<dbReference type="AlphaFoldDB" id="A0A8S3ZWH3"/>
<evidence type="ECO:0008006" key="4">
    <source>
        <dbReference type="Google" id="ProtNLM"/>
    </source>
</evidence>
<protein>
    <recommendedName>
        <fullName evidence="4">Glycine-rich protein</fullName>
    </recommendedName>
</protein>
<dbReference type="Pfam" id="PF07173">
    <property type="entry name" value="GRDP-like"/>
    <property type="match status" value="1"/>
</dbReference>
<sequence length="1086" mass="120570">MSLRHGSVSSACSAAFDANEVPVSVDLLETTRFLLDFLSEISARPELYEGPLVECAIQRYERYWLPLVAKHPGRLLPAPLDIEWVWHCHMLCPEAYNTDCKNIVGKVIDHHIIDRAKRKDLIKDSERLWRNEYTDVPFSACDAVTPWFDCEFVSALTYNLASAICRQRTFNYQVSLPHYRDEKFLNSAILRYKKFLYLKLNNPGMFLVPCCDTDLMWHTHMLHPHFYKDDTQSYLGCLLPHDDAVSNRSPGSKLSLYEAKTRNLWRKAFNEKFSYYGAMYRGEPPNSKLNAMSREEIFKVCSKQADVFLERIRITGLPTGKSYKLKLCYNTGYQNFSRSLYVTENIATIKGTSRTLEDHRINIHFQFDTRYNDKIIVNLQQKSGRLCLGSSDVVGEGRIDLLKKIQPLTGKGLTANDEFECGDSLSIGLAWSCSAPSLGPCVLRLEPGDYQSCIMPEDKESLWGPIPLPRLPAGVVSVCSVASHRLLNHTKKVVFTVRMIHSEPLLMSAVHVFFGEKMVSVAHLVVGDQLPLPEMVSDTKKCITLNPKEGQRAVLIKNHKGDWGVAVGWWEGIQRKVPGRKGSCSEGHLEVRFFHLPNNRWHYVSFDRLYSLATSKFEIGDCVVEFDSGFIEINSDRGEIAENLALIFSVALIHVLCQPRPVNWAPKVDTVTPEIEPVPKLGGSEEIALLLAAGVLIATPCNHAIRNLFKKKRRYGDSGGYKQVSQRSQYESNGGPAAIMHESEGNTGWKNDWQTGGSNCNVGTTENTHVVGGLLSVIKEQTDTDCEDSADDKAADSFKDTDVDLSAITDRTALLLTVDDTDKANDVVSPEKVSKLPKGDSKDSDPHDGGSEEEEEESDRQSEGVFEVEGYNLDADSRTGLFGDGEDDSDEADLEIGEIDPEMRPDSCNRQDDLCIHNQSFDSDKIHEDFLNGTDQNDEGAFENDVDNYYDEFYNIEGDDNVGIHENEVNNTNDAGKSVWDSYGDDVGNLMNDYNADFGGFASNGYNENEGSCGGGGGSEGFGANTSFTIENCNEGHDASSGGYSHYSSDLFETNVGYGVGADIGMCSSGVAECIEAGGGDVDGGF</sequence>
<proteinExistence type="predicted"/>
<accession>A0A8S3ZWH3</accession>
<evidence type="ECO:0000313" key="3">
    <source>
        <dbReference type="Proteomes" id="UP000678393"/>
    </source>
</evidence>
<dbReference type="InterPro" id="IPR009836">
    <property type="entry name" value="GRDP-like"/>
</dbReference>
<name>A0A8S3ZWH3_9EUPU</name>
<dbReference type="Proteomes" id="UP000678393">
    <property type="component" value="Unassembled WGS sequence"/>
</dbReference>
<feature type="region of interest" description="Disordered" evidence="1">
    <location>
        <begin position="715"/>
        <end position="734"/>
    </location>
</feature>
<evidence type="ECO:0000313" key="2">
    <source>
        <dbReference type="EMBL" id="CAG5131186.1"/>
    </source>
</evidence>